<dbReference type="EMBL" id="CP001686">
    <property type="protein sequence ID" value="ACV05585.1"/>
    <property type="molecule type" value="Genomic_DNA"/>
</dbReference>
<dbReference type="NCBIfam" id="NF009284">
    <property type="entry name" value="PRK12644.1"/>
    <property type="match status" value="1"/>
</dbReference>
<dbReference type="Pfam" id="PF00662">
    <property type="entry name" value="Proton_antipo_N"/>
    <property type="match status" value="1"/>
</dbReference>
<dbReference type="Pfam" id="PF04039">
    <property type="entry name" value="MnhB"/>
    <property type="match status" value="1"/>
</dbReference>
<dbReference type="HOGENOM" id="CLU_007100_2_0_11"/>
<feature type="transmembrane region" description="Helical" evidence="10">
    <location>
        <begin position="653"/>
        <end position="672"/>
    </location>
</feature>
<feature type="transmembrane region" description="Helical" evidence="10">
    <location>
        <begin position="457"/>
        <end position="477"/>
    </location>
</feature>
<dbReference type="PANTHER" id="PTHR43373:SF1">
    <property type="entry name" value="NA(+)_H(+) ANTIPORTER SUBUNIT A"/>
    <property type="match status" value="1"/>
</dbReference>
<dbReference type="RefSeq" id="WP_012802003.1">
    <property type="nucleotide sequence ID" value="NC_013169.1"/>
</dbReference>
<evidence type="ECO:0000256" key="9">
    <source>
        <dbReference type="RuleBase" id="RU000320"/>
    </source>
</evidence>
<proteinExistence type="predicted"/>
<dbReference type="eggNOG" id="COG2111">
    <property type="taxonomic scope" value="Bacteria"/>
</dbReference>
<dbReference type="GO" id="GO:0006811">
    <property type="term" value="P:monoatomic ion transport"/>
    <property type="evidence" value="ECO:0007669"/>
    <property type="project" value="UniProtKB-KW"/>
</dbReference>
<dbReference type="STRING" id="478801.Ksed_05150"/>
<evidence type="ECO:0000256" key="10">
    <source>
        <dbReference type="SAM" id="Phobius"/>
    </source>
</evidence>
<keyword evidence="4" id="KW-1003">Cell membrane</keyword>
<keyword evidence="3" id="KW-0050">Antiport</keyword>
<comment type="subcellular location">
    <subcellularLocation>
        <location evidence="1">Cell membrane</location>
        <topology evidence="1">Multi-pass membrane protein</topology>
    </subcellularLocation>
    <subcellularLocation>
        <location evidence="9">Membrane</location>
        <topology evidence="9">Multi-pass membrane protein</topology>
    </subcellularLocation>
</comment>
<keyword evidence="5 9" id="KW-0812">Transmembrane</keyword>
<dbReference type="eggNOG" id="COG1009">
    <property type="taxonomic scope" value="Bacteria"/>
</dbReference>
<evidence type="ECO:0000259" key="12">
    <source>
        <dbReference type="Pfam" id="PF00662"/>
    </source>
</evidence>
<protein>
    <submittedName>
        <fullName evidence="16">NADH:ubiquinone oxidoreductase subunit 5 (Chain L)/multisubunit Na+/H+ antiporter, MnhA subunit</fullName>
    </submittedName>
</protein>
<evidence type="ECO:0000256" key="3">
    <source>
        <dbReference type="ARBA" id="ARBA00022449"/>
    </source>
</evidence>
<feature type="domain" description="NADH:quinone oxidoreductase/Mrp antiporter transmembrane" evidence="11">
    <location>
        <begin position="125"/>
        <end position="394"/>
    </location>
</feature>
<feature type="transmembrane region" description="Helical" evidence="10">
    <location>
        <begin position="601"/>
        <end position="621"/>
    </location>
</feature>
<name>C7NL43_KYTSD</name>
<evidence type="ECO:0000259" key="14">
    <source>
        <dbReference type="Pfam" id="PF13244"/>
    </source>
</evidence>
<dbReference type="Pfam" id="PF13244">
    <property type="entry name" value="MbhD"/>
    <property type="match status" value="1"/>
</dbReference>
<feature type="transmembrane region" description="Helical" evidence="10">
    <location>
        <begin position="405"/>
        <end position="424"/>
    </location>
</feature>
<feature type="transmembrane region" description="Helical" evidence="10">
    <location>
        <begin position="129"/>
        <end position="146"/>
    </location>
</feature>
<feature type="transmembrane region" description="Helical" evidence="10">
    <location>
        <begin position="574"/>
        <end position="595"/>
    </location>
</feature>
<dbReference type="Proteomes" id="UP000006666">
    <property type="component" value="Chromosome"/>
</dbReference>
<feature type="transmembrane region" description="Helical" evidence="10">
    <location>
        <begin position="507"/>
        <end position="526"/>
    </location>
</feature>
<evidence type="ECO:0000259" key="11">
    <source>
        <dbReference type="Pfam" id="PF00361"/>
    </source>
</evidence>
<evidence type="ECO:0000256" key="1">
    <source>
        <dbReference type="ARBA" id="ARBA00004651"/>
    </source>
</evidence>
<evidence type="ECO:0000313" key="17">
    <source>
        <dbReference type="Proteomes" id="UP000006666"/>
    </source>
</evidence>
<feature type="transmembrane region" description="Helical" evidence="10">
    <location>
        <begin position="843"/>
        <end position="862"/>
    </location>
</feature>
<dbReference type="InterPro" id="IPR046806">
    <property type="entry name" value="MrpA_C/MbhE"/>
</dbReference>
<accession>C7NL43</accession>
<evidence type="ECO:0000256" key="5">
    <source>
        <dbReference type="ARBA" id="ARBA00022692"/>
    </source>
</evidence>
<dbReference type="InterPro" id="IPR007182">
    <property type="entry name" value="MnhB"/>
</dbReference>
<feature type="transmembrane region" description="Helical" evidence="10">
    <location>
        <begin position="225"/>
        <end position="246"/>
    </location>
</feature>
<feature type="transmembrane region" description="Helical" evidence="10">
    <location>
        <begin position="628"/>
        <end position="647"/>
    </location>
</feature>
<dbReference type="InterPro" id="IPR001516">
    <property type="entry name" value="Proton_antipo_N"/>
</dbReference>
<dbReference type="Pfam" id="PF00361">
    <property type="entry name" value="Proton_antipo_M"/>
    <property type="match status" value="1"/>
</dbReference>
<keyword evidence="6 10" id="KW-1133">Transmembrane helix</keyword>
<evidence type="ECO:0000256" key="2">
    <source>
        <dbReference type="ARBA" id="ARBA00022448"/>
    </source>
</evidence>
<feature type="domain" description="Na+/H+ antiporter MnhB subunit-related protein" evidence="13">
    <location>
        <begin position="815"/>
        <end position="938"/>
    </location>
</feature>
<feature type="transmembrane region" description="Helical" evidence="10">
    <location>
        <begin position="692"/>
        <end position="712"/>
    </location>
</feature>
<dbReference type="KEGG" id="kse:Ksed_05150"/>
<keyword evidence="2" id="KW-0813">Transport</keyword>
<feature type="domain" description="MrpA C-terminal/MbhE" evidence="15">
    <location>
        <begin position="691"/>
        <end position="766"/>
    </location>
</feature>
<evidence type="ECO:0000256" key="8">
    <source>
        <dbReference type="ARBA" id="ARBA00023136"/>
    </source>
</evidence>
<organism evidence="16 17">
    <name type="scientific">Kytococcus sedentarius (strain ATCC 14392 / DSM 20547 / JCM 11482 / CCUG 33030 / NBRC 15357 / NCTC 11040 / CCM 314 / 541)</name>
    <name type="common">Micrococcus sedentarius</name>
    <dbReference type="NCBI Taxonomy" id="478801"/>
    <lineage>
        <taxon>Bacteria</taxon>
        <taxon>Bacillati</taxon>
        <taxon>Actinomycetota</taxon>
        <taxon>Actinomycetes</taxon>
        <taxon>Micrococcales</taxon>
        <taxon>Kytococcaceae</taxon>
        <taxon>Kytococcus</taxon>
    </lineage>
</organism>
<evidence type="ECO:0000256" key="4">
    <source>
        <dbReference type="ARBA" id="ARBA00022475"/>
    </source>
</evidence>
<evidence type="ECO:0000259" key="13">
    <source>
        <dbReference type="Pfam" id="PF04039"/>
    </source>
</evidence>
<reference evidence="16 17" key="1">
    <citation type="journal article" date="2009" name="Stand. Genomic Sci.">
        <title>Complete genome sequence of Kytococcus sedentarius type strain (541).</title>
        <authorList>
            <person name="Sims D."/>
            <person name="Brettin T."/>
            <person name="Detter J.C."/>
            <person name="Han C."/>
            <person name="Lapidus A."/>
            <person name="Copeland A."/>
            <person name="Glavina Del Rio T."/>
            <person name="Nolan M."/>
            <person name="Chen F."/>
            <person name="Lucas S."/>
            <person name="Tice H."/>
            <person name="Cheng J.F."/>
            <person name="Bruce D."/>
            <person name="Goodwin L."/>
            <person name="Pitluck S."/>
            <person name="Ovchinnikova G."/>
            <person name="Pati A."/>
            <person name="Ivanova N."/>
            <person name="Mavrommatis K."/>
            <person name="Chen A."/>
            <person name="Palaniappan K."/>
            <person name="D'haeseleer P."/>
            <person name="Chain P."/>
            <person name="Bristow J."/>
            <person name="Eisen J.A."/>
            <person name="Markowitz V."/>
            <person name="Hugenholtz P."/>
            <person name="Schneider S."/>
            <person name="Goker M."/>
            <person name="Pukall R."/>
            <person name="Kyrpides N.C."/>
            <person name="Klenk H.P."/>
        </authorList>
    </citation>
    <scope>NUCLEOTIDE SEQUENCE [LARGE SCALE GENOMIC DNA]</scope>
    <source>
        <strain evidence="17">ATCC 14392 / DSM 20547 / JCM 11482 / CCUG 33030 / NBRC 15357 / NCTC 11040 / CCM 314 / 541</strain>
    </source>
</reference>
<dbReference type="PANTHER" id="PTHR43373">
    <property type="entry name" value="NA(+)/H(+) ANTIPORTER SUBUNIT"/>
    <property type="match status" value="1"/>
</dbReference>
<dbReference type="InterPro" id="IPR001750">
    <property type="entry name" value="ND/Mrp_TM"/>
</dbReference>
<feature type="transmembrane region" description="Helical" evidence="10">
    <location>
        <begin position="917"/>
        <end position="941"/>
    </location>
</feature>
<feature type="transmembrane region" description="Helical" evidence="10">
    <location>
        <begin position="319"/>
        <end position="343"/>
    </location>
</feature>
<feature type="transmembrane region" description="Helical" evidence="10">
    <location>
        <begin position="364"/>
        <end position="385"/>
    </location>
</feature>
<dbReference type="GO" id="GO:0005886">
    <property type="term" value="C:plasma membrane"/>
    <property type="evidence" value="ECO:0007669"/>
    <property type="project" value="UniProtKB-SubCell"/>
</dbReference>
<keyword evidence="7" id="KW-0406">Ion transport</keyword>
<gene>
    <name evidence="16" type="ordered locus">Ksed_05150</name>
</gene>
<dbReference type="InterPro" id="IPR042106">
    <property type="entry name" value="Nuo/plastoQ_OxRdtase_6_NuoJ"/>
</dbReference>
<evidence type="ECO:0000259" key="15">
    <source>
        <dbReference type="Pfam" id="PF20501"/>
    </source>
</evidence>
<evidence type="ECO:0000313" key="16">
    <source>
        <dbReference type="EMBL" id="ACV05585.1"/>
    </source>
</evidence>
<dbReference type="Gene3D" id="1.20.120.1200">
    <property type="entry name" value="NADH-ubiquinone/plastoquinone oxidoreductase chain 6, subunit NuoJ"/>
    <property type="match status" value="1"/>
</dbReference>
<dbReference type="GO" id="GO:0015297">
    <property type="term" value="F:antiporter activity"/>
    <property type="evidence" value="ECO:0007669"/>
    <property type="project" value="UniProtKB-KW"/>
</dbReference>
<dbReference type="AlphaFoldDB" id="C7NL43"/>
<feature type="domain" description="NADH-Ubiquinone oxidoreductase (complex I) chain 5 N-terminal" evidence="12">
    <location>
        <begin position="62"/>
        <end position="108"/>
    </location>
</feature>
<dbReference type="InterPro" id="IPR025383">
    <property type="entry name" value="MrpA_C/MbhD"/>
</dbReference>
<feature type="transmembrane region" description="Helical" evidence="10">
    <location>
        <begin position="874"/>
        <end position="897"/>
    </location>
</feature>
<keyword evidence="8 10" id="KW-0472">Membrane</keyword>
<feature type="transmembrane region" description="Helical" evidence="10">
    <location>
        <begin position="105"/>
        <end position="123"/>
    </location>
</feature>
<feature type="domain" description="MrpA C-terminal/MbhD" evidence="14">
    <location>
        <begin position="613"/>
        <end position="676"/>
    </location>
</feature>
<feature type="transmembrane region" description="Helical" evidence="10">
    <location>
        <begin position="266"/>
        <end position="287"/>
    </location>
</feature>
<evidence type="ECO:0000256" key="7">
    <source>
        <dbReference type="ARBA" id="ARBA00023065"/>
    </source>
</evidence>
<feature type="transmembrane region" description="Helical" evidence="10">
    <location>
        <begin position="187"/>
        <end position="213"/>
    </location>
</feature>
<dbReference type="InterPro" id="IPR050616">
    <property type="entry name" value="CPA3_Na-H_Antiporter_A"/>
</dbReference>
<feature type="transmembrane region" description="Helical" evidence="10">
    <location>
        <begin position="158"/>
        <end position="181"/>
    </location>
</feature>
<dbReference type="Pfam" id="PF20501">
    <property type="entry name" value="MbhE"/>
    <property type="match status" value="1"/>
</dbReference>
<feature type="transmembrane region" description="Helical" evidence="10">
    <location>
        <begin position="294"/>
        <end position="313"/>
    </location>
</feature>
<feature type="transmembrane region" description="Helical" evidence="10">
    <location>
        <begin position="75"/>
        <end position="98"/>
    </location>
</feature>
<keyword evidence="17" id="KW-1185">Reference proteome</keyword>
<sequence>MLIAVALHFLAALAAPLLAPRLGRWIFPLLAVVPAGTAVWALAQSTAARSVAPPSERLEWVPSLSLALAFRLDPLAWLMTLVIGVVGALVLLYCTGYFSDDDEGLGRFAACLTAFAGAMVGLVTADDVLLLYIFWEITTVLSYLLIGHTSRLKASRVAASQALVVTTFGGLAMLVGLVMLAEHVGSYRLSVIVAEPPAATTTVAVAVGLVLVGAMSKSALVPFQFWLPGAMAAPTPVSAFLHAAAMVKAGIYLMARMAPGFSDLAVWRWMLVVGGGATMLLGAWRALRQTDLKLLLAHGTVSQLGFLALLLGIGNGDAALAGVALIVAHALFKSSLFLSVGVIDHATGTRDVRLLSGLRRSMPWTYWSCVLALASMAGLPPLYGFVAKEAAIGALQHGGPAPGDAVSTAALVVVVLGSALTFAYSARFLLVGLGDHAPGIPGKKAATVPTPVTRQPVWAVAVPAVLAAAGLVLAPLATRLEPWLAAAGGPWPKTPEPAHLLFVPHPGIPLLLTGVVIVLGVLLVVARRPVAVAQRSMPELVSSERGYRWAMRMLERSANETTGFIQRGSLELNLALIFSMVVLLPGAALVTGVTWPAEVRVFDSAAQLAVALIVGGAAIAAARSRRRLRGVFLVGVTGYGVAMLFLLHGAPDLALTQVLVETVSIAVFVLVLRRLPVKFRDFSTRLDRRLRWALGIAVGLVMFLLALTAAAVRQAPPASGILADRAKSYGGGENIVNVILVDIRAWDTMGELSVVLVAATGVASLVFLRSERASTSWERIRNARGRRRSHAAASSDGRRWIPDAGSLPWGGRSLMLEVATRVIFHAIIVWSLYLLLAGHNHPGGGFAAGLVAGLALLLRYLAGGRAELGAALPVVPGWLLGTGLFLSAGTGLLSMLVGGHVLQTWVFDLHLGPLGDLHLVTSTAFDVGVYLVVVGLLLDIFSSLGSALDRDIHHEDQPADRSARLLDAEYADHEEASR</sequence>
<feature type="transmembrane region" description="Helical" evidence="10">
    <location>
        <begin position="752"/>
        <end position="770"/>
    </location>
</feature>
<evidence type="ECO:0000256" key="6">
    <source>
        <dbReference type="ARBA" id="ARBA00022989"/>
    </source>
</evidence>
<dbReference type="PRINTS" id="PR01434">
    <property type="entry name" value="NADHDHGNASE5"/>
</dbReference>
<feature type="transmembrane region" description="Helical" evidence="10">
    <location>
        <begin position="818"/>
        <end position="837"/>
    </location>
</feature>